<reference evidence="2 3" key="1">
    <citation type="journal article" date="2014" name="Genome Biol. Evol.">
        <title>The secreted proteins of Achlya hypogyna and Thraustotheca clavata identify the ancestral oomycete secretome and reveal gene acquisitions by horizontal gene transfer.</title>
        <authorList>
            <person name="Misner I."/>
            <person name="Blouin N."/>
            <person name="Leonard G."/>
            <person name="Richards T.A."/>
            <person name="Lane C.E."/>
        </authorList>
    </citation>
    <scope>NUCLEOTIDE SEQUENCE [LARGE SCALE GENOMIC DNA]</scope>
    <source>
        <strain evidence="2 3">ATCC 48635</strain>
    </source>
</reference>
<dbReference type="InterPro" id="IPR036397">
    <property type="entry name" value="RNaseH_sf"/>
</dbReference>
<dbReference type="Gene3D" id="3.30.420.10">
    <property type="entry name" value="Ribonuclease H-like superfamily/Ribonuclease H"/>
    <property type="match status" value="1"/>
</dbReference>
<comment type="caution">
    <text evidence="2">The sequence shown here is derived from an EMBL/GenBank/DDBJ whole genome shotgun (WGS) entry which is preliminary data.</text>
</comment>
<keyword evidence="3" id="KW-1185">Reference proteome</keyword>
<gene>
    <name evidence="2" type="ORF">ACHHYP_14377</name>
</gene>
<proteinExistence type="predicted"/>
<dbReference type="Proteomes" id="UP000243579">
    <property type="component" value="Unassembled WGS sequence"/>
</dbReference>
<accession>A0A1V9YDB9</accession>
<dbReference type="InterPro" id="IPR050863">
    <property type="entry name" value="CenT-Element_Derived"/>
</dbReference>
<dbReference type="OrthoDB" id="97987at2759"/>
<evidence type="ECO:0000313" key="3">
    <source>
        <dbReference type="Proteomes" id="UP000243579"/>
    </source>
</evidence>
<evidence type="ECO:0000259" key="1">
    <source>
        <dbReference type="Pfam" id="PF03184"/>
    </source>
</evidence>
<feature type="domain" description="DDE-1" evidence="1">
    <location>
        <begin position="282"/>
        <end position="446"/>
    </location>
</feature>
<dbReference type="AlphaFoldDB" id="A0A1V9YDB9"/>
<dbReference type="InterPro" id="IPR004875">
    <property type="entry name" value="DDE_SF_endonuclease_dom"/>
</dbReference>
<dbReference type="PANTHER" id="PTHR19303:SF57">
    <property type="entry name" value="HTH CENPB-TYPE DOMAIN-CONTAINING PROTEIN"/>
    <property type="match status" value="1"/>
</dbReference>
<evidence type="ECO:0000313" key="2">
    <source>
        <dbReference type="EMBL" id="OQR83710.1"/>
    </source>
</evidence>
<dbReference type="GO" id="GO:0003677">
    <property type="term" value="F:DNA binding"/>
    <property type="evidence" value="ECO:0007669"/>
    <property type="project" value="TreeGrafter"/>
</dbReference>
<dbReference type="GO" id="GO:0005634">
    <property type="term" value="C:nucleus"/>
    <property type="evidence" value="ECO:0007669"/>
    <property type="project" value="TreeGrafter"/>
</dbReference>
<name>A0A1V9YDB9_ACHHY</name>
<protein>
    <recommendedName>
        <fullName evidence="1">DDE-1 domain-containing protein</fullName>
    </recommendedName>
</protein>
<dbReference type="PANTHER" id="PTHR19303">
    <property type="entry name" value="TRANSPOSON"/>
    <property type="match status" value="1"/>
</dbReference>
<sequence>MLCEIQSCTGVATALACIICGAHAHAECFAMSLQLLGYSSRPDVACCSRSCIDTYALEEFLFDIDWLSPNTRPHAYNRKKVLPQRRQVYYFVRDRQALLQLFHSLPCTSIRAFSKDQNVPESTFRDRLRNSEEYLNFKCSAKRKQLGAKTSDIAIPFGSSLITFMKDTRREEHILTTIGMIGWIKTHHQAWLNTYLAAKKNPVSGRNSLLRLLQRFAHRHGFVQRVPCVSKMLQGELLRLQLEYSVSFWRQYESYKPNEILNVDETAVGASSKVDKSEKHSDRLTAVLTIRADGYKLPILFILNGKPGGYIETHELPNYPSGGVYVVQESAWMDSRVWDIYLQQLLQPQLVSDSPSVILADNLKCHASDESVERICVDLCADLALLPPNSTSILQPLDVGVMGPVKAMLRTEYLTEPKAITAAEKRIAMVKRVLRVWDAFDVETVKKAFDKALPREFEM</sequence>
<organism evidence="2 3">
    <name type="scientific">Achlya hypogyna</name>
    <name type="common">Oomycete</name>
    <name type="synonym">Protoachlya hypogyna</name>
    <dbReference type="NCBI Taxonomy" id="1202772"/>
    <lineage>
        <taxon>Eukaryota</taxon>
        <taxon>Sar</taxon>
        <taxon>Stramenopiles</taxon>
        <taxon>Oomycota</taxon>
        <taxon>Saprolegniomycetes</taxon>
        <taxon>Saprolegniales</taxon>
        <taxon>Achlyaceae</taxon>
        <taxon>Achlya</taxon>
    </lineage>
</organism>
<dbReference type="Pfam" id="PF03184">
    <property type="entry name" value="DDE_1"/>
    <property type="match status" value="1"/>
</dbReference>
<dbReference type="EMBL" id="JNBR01002087">
    <property type="protein sequence ID" value="OQR83710.1"/>
    <property type="molecule type" value="Genomic_DNA"/>
</dbReference>